<keyword evidence="1" id="KW-0732">Signal</keyword>
<dbReference type="Pfam" id="PF07648">
    <property type="entry name" value="Kazal_2"/>
    <property type="match status" value="1"/>
</dbReference>
<feature type="domain" description="Kazal-like" evidence="2">
    <location>
        <begin position="33"/>
        <end position="53"/>
    </location>
</feature>
<evidence type="ECO:0000256" key="1">
    <source>
        <dbReference type="SAM" id="SignalP"/>
    </source>
</evidence>
<sequence length="62" mass="6767">MFLQAILLLCIAASFAEKPPQGSELCHEVLLRDCTGFEDEVVCGSDGVTYHNRSNHAINSSQ</sequence>
<proteinExistence type="predicted"/>
<dbReference type="Gene3D" id="3.30.60.30">
    <property type="match status" value="1"/>
</dbReference>
<protein>
    <recommendedName>
        <fullName evidence="2">Kazal-like domain-containing protein</fullName>
    </recommendedName>
</protein>
<organism evidence="3 4">
    <name type="scientific">Tegillarca granosa</name>
    <name type="common">Malaysian cockle</name>
    <name type="synonym">Anadara granosa</name>
    <dbReference type="NCBI Taxonomy" id="220873"/>
    <lineage>
        <taxon>Eukaryota</taxon>
        <taxon>Metazoa</taxon>
        <taxon>Spiralia</taxon>
        <taxon>Lophotrochozoa</taxon>
        <taxon>Mollusca</taxon>
        <taxon>Bivalvia</taxon>
        <taxon>Autobranchia</taxon>
        <taxon>Pteriomorphia</taxon>
        <taxon>Arcoida</taxon>
        <taxon>Arcoidea</taxon>
        <taxon>Arcidae</taxon>
        <taxon>Tegillarca</taxon>
    </lineage>
</organism>
<accession>A0ABQ9EUA6</accession>
<gene>
    <name evidence="3" type="ORF">KUTeg_015074</name>
</gene>
<evidence type="ECO:0000313" key="3">
    <source>
        <dbReference type="EMBL" id="KAJ8306990.1"/>
    </source>
</evidence>
<dbReference type="EMBL" id="JARBDR010000793">
    <property type="protein sequence ID" value="KAJ8306990.1"/>
    <property type="molecule type" value="Genomic_DNA"/>
</dbReference>
<name>A0ABQ9EUA6_TEGGR</name>
<dbReference type="InterPro" id="IPR002350">
    <property type="entry name" value="Kazal_dom"/>
</dbReference>
<keyword evidence="4" id="KW-1185">Reference proteome</keyword>
<evidence type="ECO:0000259" key="2">
    <source>
        <dbReference type="Pfam" id="PF07648"/>
    </source>
</evidence>
<feature type="chain" id="PRO_5047323702" description="Kazal-like domain-containing protein" evidence="1">
    <location>
        <begin position="17"/>
        <end position="62"/>
    </location>
</feature>
<reference evidence="3 4" key="1">
    <citation type="submission" date="2022-12" db="EMBL/GenBank/DDBJ databases">
        <title>Chromosome-level genome of Tegillarca granosa.</title>
        <authorList>
            <person name="Kim J."/>
        </authorList>
    </citation>
    <scope>NUCLEOTIDE SEQUENCE [LARGE SCALE GENOMIC DNA]</scope>
    <source>
        <strain evidence="3">Teg-2019</strain>
        <tissue evidence="3">Adductor muscle</tissue>
    </source>
</reference>
<dbReference type="Proteomes" id="UP001217089">
    <property type="component" value="Unassembled WGS sequence"/>
</dbReference>
<comment type="caution">
    <text evidence="3">The sequence shown here is derived from an EMBL/GenBank/DDBJ whole genome shotgun (WGS) entry which is preliminary data.</text>
</comment>
<dbReference type="SUPFAM" id="SSF100895">
    <property type="entry name" value="Kazal-type serine protease inhibitors"/>
    <property type="match status" value="1"/>
</dbReference>
<evidence type="ECO:0000313" key="4">
    <source>
        <dbReference type="Proteomes" id="UP001217089"/>
    </source>
</evidence>
<dbReference type="InterPro" id="IPR036058">
    <property type="entry name" value="Kazal_dom_sf"/>
</dbReference>
<feature type="signal peptide" evidence="1">
    <location>
        <begin position="1"/>
        <end position="16"/>
    </location>
</feature>